<evidence type="ECO:0000313" key="2">
    <source>
        <dbReference type="EMBL" id="OAY28937.1"/>
    </source>
</evidence>
<proteinExistence type="predicted"/>
<name>A0A2C9UEZ4_MANES</name>
<organism evidence="2">
    <name type="scientific">Manihot esculenta</name>
    <name type="common">Cassava</name>
    <name type="synonym">Jatropha manihot</name>
    <dbReference type="NCBI Taxonomy" id="3983"/>
    <lineage>
        <taxon>Eukaryota</taxon>
        <taxon>Viridiplantae</taxon>
        <taxon>Streptophyta</taxon>
        <taxon>Embryophyta</taxon>
        <taxon>Tracheophyta</taxon>
        <taxon>Spermatophyta</taxon>
        <taxon>Magnoliopsida</taxon>
        <taxon>eudicotyledons</taxon>
        <taxon>Gunneridae</taxon>
        <taxon>Pentapetalae</taxon>
        <taxon>rosids</taxon>
        <taxon>fabids</taxon>
        <taxon>Malpighiales</taxon>
        <taxon>Euphorbiaceae</taxon>
        <taxon>Crotonoideae</taxon>
        <taxon>Manihoteae</taxon>
        <taxon>Manihot</taxon>
    </lineage>
</organism>
<protein>
    <submittedName>
        <fullName evidence="2">Uncharacterized protein</fullName>
    </submittedName>
</protein>
<dbReference type="Pfam" id="PF05553">
    <property type="entry name" value="DUF761"/>
    <property type="match status" value="1"/>
</dbReference>
<gene>
    <name evidence="2" type="ORF">MANES_15G106100</name>
</gene>
<evidence type="ECO:0000256" key="1">
    <source>
        <dbReference type="SAM" id="MobiDB-lite"/>
    </source>
</evidence>
<dbReference type="EMBL" id="CM004401">
    <property type="protein sequence ID" value="OAY28937.1"/>
    <property type="molecule type" value="Genomic_DNA"/>
</dbReference>
<accession>A0A2C9UEZ4</accession>
<feature type="region of interest" description="Disordered" evidence="1">
    <location>
        <begin position="1"/>
        <end position="37"/>
    </location>
</feature>
<sequence>MEDHREISIHSGFQMDNKESGAQKKGNVKQSAAENERRDINELADAFIKNFHSRLKIQCGEFSKR</sequence>
<reference evidence="2" key="1">
    <citation type="submission" date="2016-02" db="EMBL/GenBank/DDBJ databases">
        <title>WGS assembly of Manihot esculenta.</title>
        <authorList>
            <person name="Bredeson J.V."/>
            <person name="Prochnik S.E."/>
            <person name="Lyons J.B."/>
            <person name="Schmutz J."/>
            <person name="Grimwood J."/>
            <person name="Vrebalov J."/>
            <person name="Bart R.S."/>
            <person name="Amuge T."/>
            <person name="Ferguson M.E."/>
            <person name="Green R."/>
            <person name="Putnam N."/>
            <person name="Stites J."/>
            <person name="Rounsley S."/>
            <person name="Rokhsar D.S."/>
        </authorList>
    </citation>
    <scope>NUCLEOTIDE SEQUENCE [LARGE SCALE GENOMIC DNA]</scope>
    <source>
        <tissue evidence="2">Leaf</tissue>
    </source>
</reference>
<dbReference type="InterPro" id="IPR008480">
    <property type="entry name" value="DUF761_pln"/>
</dbReference>
<dbReference type="AlphaFoldDB" id="A0A2C9UEZ4"/>